<evidence type="ECO:0000256" key="1">
    <source>
        <dbReference type="SAM" id="MobiDB-lite"/>
    </source>
</evidence>
<dbReference type="PROSITE" id="PS51257">
    <property type="entry name" value="PROKAR_LIPOPROTEIN"/>
    <property type="match status" value="1"/>
</dbReference>
<reference evidence="3 4" key="1">
    <citation type="submission" date="2019-04" db="EMBL/GenBank/DDBJ databases">
        <title>Bacillus sediminilitoris sp. nov., isolated from a tidal flat sediment on the East China Sea.</title>
        <authorList>
            <person name="Wei Y."/>
            <person name="Mao H."/>
            <person name="Fang J."/>
        </authorList>
    </citation>
    <scope>NUCLEOTIDE SEQUENCE [LARGE SCALE GENOMIC DNA]</scope>
    <source>
        <strain evidence="3 4">DSL-17</strain>
    </source>
</reference>
<keyword evidence="4" id="KW-1185">Reference proteome</keyword>
<feature type="chain" id="PRO_5043915845" description="Lipoprotein" evidence="2">
    <location>
        <begin position="24"/>
        <end position="108"/>
    </location>
</feature>
<feature type="region of interest" description="Disordered" evidence="1">
    <location>
        <begin position="22"/>
        <end position="108"/>
    </location>
</feature>
<sequence>MTKKWLLTLSGSLLAAMIVTGCADDGDPAPQEETDDQLPDENGGSPVDENLDENMDPQGTEEGTEEGNENDELMEEEGTEDPENGKTEEGNNAGTEEGDMTPDEEPKE</sequence>
<comment type="caution">
    <text evidence="3">The sequence shown here is derived from an EMBL/GenBank/DDBJ whole genome shotgun (WGS) entry which is preliminary data.</text>
</comment>
<evidence type="ECO:0000313" key="3">
    <source>
        <dbReference type="EMBL" id="THF76976.1"/>
    </source>
</evidence>
<feature type="signal peptide" evidence="2">
    <location>
        <begin position="1"/>
        <end position="23"/>
    </location>
</feature>
<name>A0A4S4BPZ3_9BACI</name>
<dbReference type="RefSeq" id="WP_136357105.1">
    <property type="nucleotide sequence ID" value="NZ_CP046266.1"/>
</dbReference>
<proteinExistence type="predicted"/>
<dbReference type="EMBL" id="SSNT01000017">
    <property type="protein sequence ID" value="THF76976.1"/>
    <property type="molecule type" value="Genomic_DNA"/>
</dbReference>
<evidence type="ECO:0008006" key="5">
    <source>
        <dbReference type="Google" id="ProtNLM"/>
    </source>
</evidence>
<dbReference type="Proteomes" id="UP000310334">
    <property type="component" value="Unassembled WGS sequence"/>
</dbReference>
<dbReference type="OrthoDB" id="2943112at2"/>
<feature type="compositionally biased region" description="Acidic residues" evidence="1">
    <location>
        <begin position="24"/>
        <end position="39"/>
    </location>
</feature>
<protein>
    <recommendedName>
        <fullName evidence="5">Lipoprotein</fullName>
    </recommendedName>
</protein>
<evidence type="ECO:0000313" key="4">
    <source>
        <dbReference type="Proteomes" id="UP000310334"/>
    </source>
</evidence>
<dbReference type="AlphaFoldDB" id="A0A4S4BPZ3"/>
<feature type="compositionally biased region" description="Acidic residues" evidence="1">
    <location>
        <begin position="96"/>
        <end position="108"/>
    </location>
</feature>
<evidence type="ECO:0000256" key="2">
    <source>
        <dbReference type="SAM" id="SignalP"/>
    </source>
</evidence>
<feature type="compositionally biased region" description="Acidic residues" evidence="1">
    <location>
        <begin position="62"/>
        <end position="82"/>
    </location>
</feature>
<gene>
    <name evidence="3" type="ORF">E6W99_20030</name>
</gene>
<organism evidence="3 4">
    <name type="scientific">Metabacillus sediminilitoris</name>
    <dbReference type="NCBI Taxonomy" id="2567941"/>
    <lineage>
        <taxon>Bacteria</taxon>
        <taxon>Bacillati</taxon>
        <taxon>Bacillota</taxon>
        <taxon>Bacilli</taxon>
        <taxon>Bacillales</taxon>
        <taxon>Bacillaceae</taxon>
        <taxon>Metabacillus</taxon>
    </lineage>
</organism>
<keyword evidence="2" id="KW-0732">Signal</keyword>
<accession>A0A4S4BPZ3</accession>